<evidence type="ECO:0008006" key="2">
    <source>
        <dbReference type="Google" id="ProtNLM"/>
    </source>
</evidence>
<accession>A0A6V7PP91</accession>
<dbReference type="PANTHER" id="PTHR46951">
    <property type="entry name" value="BED-TYPE DOMAIN-CONTAINING PROTEIN"/>
    <property type="match status" value="1"/>
</dbReference>
<proteinExistence type="predicted"/>
<evidence type="ECO:0000313" key="1">
    <source>
        <dbReference type="EMBL" id="CAD1832670.1"/>
    </source>
</evidence>
<protein>
    <recommendedName>
        <fullName evidence="2">BED-type domain-containing protein</fullName>
    </recommendedName>
</protein>
<reference evidence="1" key="1">
    <citation type="submission" date="2020-07" db="EMBL/GenBank/DDBJ databases">
        <authorList>
            <person name="Lin J."/>
        </authorList>
    </citation>
    <scope>NUCLEOTIDE SEQUENCE</scope>
</reference>
<dbReference type="AlphaFoldDB" id="A0A6V7PP91"/>
<dbReference type="PANTHER" id="PTHR46951:SF2">
    <property type="entry name" value="BED-TYPE DOMAIN-CONTAINING PROTEIN"/>
    <property type="match status" value="1"/>
</dbReference>
<sequence>MKNIMSMVILRLDKMVRMKDRFWVHAGELNGKFKCKYYSKVYSGGVARLKSHLSQVIGRDIETYDKVPPDVKTKACTTICGYPSKRAKSIGSTHSHSLTFIRDVANYGSGYKIPSYLTL</sequence>
<gene>
    <name evidence="1" type="ORF">CB5_LOCUS15881</name>
</gene>
<organism evidence="1">
    <name type="scientific">Ananas comosus var. bracteatus</name>
    <name type="common">red pineapple</name>
    <dbReference type="NCBI Taxonomy" id="296719"/>
    <lineage>
        <taxon>Eukaryota</taxon>
        <taxon>Viridiplantae</taxon>
        <taxon>Streptophyta</taxon>
        <taxon>Embryophyta</taxon>
        <taxon>Tracheophyta</taxon>
        <taxon>Spermatophyta</taxon>
        <taxon>Magnoliopsida</taxon>
        <taxon>Liliopsida</taxon>
        <taxon>Poales</taxon>
        <taxon>Bromeliaceae</taxon>
        <taxon>Bromelioideae</taxon>
        <taxon>Ananas</taxon>
    </lineage>
</organism>
<name>A0A6V7PP91_ANACO</name>
<dbReference type="EMBL" id="LR862150">
    <property type="protein sequence ID" value="CAD1832670.1"/>
    <property type="molecule type" value="Genomic_DNA"/>
</dbReference>